<dbReference type="EMBL" id="JAUEPT010000212">
    <property type="protein sequence ID" value="KAK0429769.1"/>
    <property type="molecule type" value="Genomic_DNA"/>
</dbReference>
<reference evidence="2" key="1">
    <citation type="submission" date="2023-06" db="EMBL/GenBank/DDBJ databases">
        <authorList>
            <consortium name="Lawrence Berkeley National Laboratory"/>
            <person name="Ahrendt S."/>
            <person name="Sahu N."/>
            <person name="Indic B."/>
            <person name="Wong-Bajracharya J."/>
            <person name="Merenyi Z."/>
            <person name="Ke H.-M."/>
            <person name="Monk M."/>
            <person name="Kocsube S."/>
            <person name="Drula E."/>
            <person name="Lipzen A."/>
            <person name="Balint B."/>
            <person name="Henrissat B."/>
            <person name="Andreopoulos B."/>
            <person name="Martin F.M."/>
            <person name="Harder C.B."/>
            <person name="Rigling D."/>
            <person name="Ford K.L."/>
            <person name="Foster G.D."/>
            <person name="Pangilinan J."/>
            <person name="Papanicolaou A."/>
            <person name="Barry K."/>
            <person name="LaButti K."/>
            <person name="Viragh M."/>
            <person name="Koriabine M."/>
            <person name="Yan M."/>
            <person name="Riley R."/>
            <person name="Champramary S."/>
            <person name="Plett K.L."/>
            <person name="Tsai I.J."/>
            <person name="Slot J."/>
            <person name="Sipos G."/>
            <person name="Plett J."/>
            <person name="Nagy L.G."/>
            <person name="Grigoriev I.V."/>
        </authorList>
    </citation>
    <scope>NUCLEOTIDE SEQUENCE</scope>
    <source>
        <strain evidence="2">FPL87.14</strain>
    </source>
</reference>
<accession>A0AA39MDJ1</accession>
<gene>
    <name evidence="2" type="ORF">EV421DRAFT_1864493</name>
</gene>
<dbReference type="AlphaFoldDB" id="A0AA39MDJ1"/>
<evidence type="ECO:0008006" key="4">
    <source>
        <dbReference type="Google" id="ProtNLM"/>
    </source>
</evidence>
<sequence length="79" mass="8973">IETLSFHFLIPLLLSSCTCEIQEERQDSLSRKCAILCGLSVGAPFMLITADKRSLTYFFIVPHQTCFRMRLSNASQESE</sequence>
<evidence type="ECO:0000313" key="2">
    <source>
        <dbReference type="EMBL" id="KAK0429769.1"/>
    </source>
</evidence>
<feature type="non-terminal residue" evidence="2">
    <location>
        <position position="79"/>
    </location>
</feature>
<dbReference type="Proteomes" id="UP001175226">
    <property type="component" value="Unassembled WGS sequence"/>
</dbReference>
<protein>
    <recommendedName>
        <fullName evidence="4">Secreted protein</fullName>
    </recommendedName>
</protein>
<keyword evidence="3" id="KW-1185">Reference proteome</keyword>
<evidence type="ECO:0000313" key="3">
    <source>
        <dbReference type="Proteomes" id="UP001175226"/>
    </source>
</evidence>
<comment type="caution">
    <text evidence="2">The sequence shown here is derived from an EMBL/GenBank/DDBJ whole genome shotgun (WGS) entry which is preliminary data.</text>
</comment>
<proteinExistence type="predicted"/>
<feature type="chain" id="PRO_5041412052" description="Secreted protein" evidence="1">
    <location>
        <begin position="20"/>
        <end position="79"/>
    </location>
</feature>
<name>A0AA39MDJ1_9AGAR</name>
<evidence type="ECO:0000256" key="1">
    <source>
        <dbReference type="SAM" id="SignalP"/>
    </source>
</evidence>
<feature type="signal peptide" evidence="1">
    <location>
        <begin position="1"/>
        <end position="19"/>
    </location>
</feature>
<organism evidence="2 3">
    <name type="scientific">Armillaria borealis</name>
    <dbReference type="NCBI Taxonomy" id="47425"/>
    <lineage>
        <taxon>Eukaryota</taxon>
        <taxon>Fungi</taxon>
        <taxon>Dikarya</taxon>
        <taxon>Basidiomycota</taxon>
        <taxon>Agaricomycotina</taxon>
        <taxon>Agaricomycetes</taxon>
        <taxon>Agaricomycetidae</taxon>
        <taxon>Agaricales</taxon>
        <taxon>Marasmiineae</taxon>
        <taxon>Physalacriaceae</taxon>
        <taxon>Armillaria</taxon>
    </lineage>
</organism>
<keyword evidence="1" id="KW-0732">Signal</keyword>